<dbReference type="NCBIfam" id="NF004160">
    <property type="entry name" value="PRK05627.1-3"/>
    <property type="match status" value="1"/>
</dbReference>
<dbReference type="GO" id="GO:0005524">
    <property type="term" value="F:ATP binding"/>
    <property type="evidence" value="ECO:0007669"/>
    <property type="project" value="UniProtKB-UniRule"/>
</dbReference>
<comment type="function">
    <text evidence="1">Catalyzes the phosphorylation of riboflavin to FMN followed by the adenylation of FMN to FAD.</text>
</comment>
<evidence type="ECO:0000256" key="5">
    <source>
        <dbReference type="ARBA" id="ARBA00022643"/>
    </source>
</evidence>
<evidence type="ECO:0000256" key="10">
    <source>
        <dbReference type="ARBA" id="ARBA00022827"/>
    </source>
</evidence>
<dbReference type="GO" id="GO:0009398">
    <property type="term" value="P:FMN biosynthetic process"/>
    <property type="evidence" value="ECO:0007669"/>
    <property type="project" value="UniProtKB-UniRule"/>
</dbReference>
<evidence type="ECO:0000256" key="1">
    <source>
        <dbReference type="ARBA" id="ARBA00002121"/>
    </source>
</evidence>
<dbReference type="FunFam" id="3.40.50.620:FF:000021">
    <property type="entry name" value="Riboflavin biosynthesis protein"/>
    <property type="match status" value="1"/>
</dbReference>
<evidence type="ECO:0000256" key="12">
    <source>
        <dbReference type="ARBA" id="ARBA00023268"/>
    </source>
</evidence>
<dbReference type="OrthoDB" id="9803667at2"/>
<evidence type="ECO:0000256" key="4">
    <source>
        <dbReference type="ARBA" id="ARBA00022630"/>
    </source>
</evidence>
<dbReference type="UniPathway" id="UPA00276">
    <property type="reaction ID" value="UER00406"/>
</dbReference>
<dbReference type="InterPro" id="IPR015865">
    <property type="entry name" value="Riboflavin_kinase_bac/euk"/>
</dbReference>
<evidence type="ECO:0000313" key="17">
    <source>
        <dbReference type="EMBL" id="AVO43631.1"/>
    </source>
</evidence>
<dbReference type="GO" id="GO:0006747">
    <property type="term" value="P:FAD biosynthetic process"/>
    <property type="evidence" value="ECO:0007669"/>
    <property type="project" value="UniProtKB-UniRule"/>
</dbReference>
<accession>A0A2S0N6R0</accession>
<reference evidence="17 18" key="1">
    <citation type="submission" date="2018-03" db="EMBL/GenBank/DDBJ databases">
        <title>Genome sequencing of Phreatobacter sp.</title>
        <authorList>
            <person name="Kim S.-J."/>
            <person name="Heo J."/>
            <person name="Kwon S.-W."/>
        </authorList>
    </citation>
    <scope>NUCLEOTIDE SEQUENCE [LARGE SCALE GENOMIC DNA]</scope>
    <source>
        <strain evidence="17 18">S-12</strain>
    </source>
</reference>
<dbReference type="InterPro" id="IPR015864">
    <property type="entry name" value="FAD_synthase"/>
</dbReference>
<keyword evidence="5 15" id="KW-0288">FMN</keyword>
<gene>
    <name evidence="17" type="ORF">C6569_00215</name>
</gene>
<evidence type="ECO:0000256" key="13">
    <source>
        <dbReference type="ARBA" id="ARBA00047880"/>
    </source>
</evidence>
<protein>
    <recommendedName>
        <fullName evidence="15">Riboflavin biosynthesis protein</fullName>
    </recommendedName>
    <domain>
        <recommendedName>
            <fullName evidence="15">Riboflavin kinase</fullName>
            <ecNumber evidence="15">2.7.1.26</ecNumber>
        </recommendedName>
        <alternativeName>
            <fullName evidence="15">Flavokinase</fullName>
        </alternativeName>
    </domain>
    <domain>
        <recommendedName>
            <fullName evidence="15">FMN adenylyltransferase</fullName>
            <ecNumber evidence="15">2.7.7.2</ecNumber>
        </recommendedName>
        <alternativeName>
            <fullName evidence="15">FAD pyrophosphorylase</fullName>
        </alternativeName>
        <alternativeName>
            <fullName evidence="15">FAD synthase</fullName>
        </alternativeName>
    </domain>
</protein>
<dbReference type="SUPFAM" id="SSF52374">
    <property type="entry name" value="Nucleotidylyl transferase"/>
    <property type="match status" value="1"/>
</dbReference>
<dbReference type="GO" id="GO:0009231">
    <property type="term" value="P:riboflavin biosynthetic process"/>
    <property type="evidence" value="ECO:0007669"/>
    <property type="project" value="InterPro"/>
</dbReference>
<keyword evidence="12" id="KW-0511">Multifunctional enzyme</keyword>
<comment type="pathway">
    <text evidence="3 15">Cofactor biosynthesis; FMN biosynthesis; FMN from riboflavin (ATP route): step 1/1.</text>
</comment>
<keyword evidence="18" id="KW-1185">Reference proteome</keyword>
<evidence type="ECO:0000259" key="16">
    <source>
        <dbReference type="SMART" id="SM00904"/>
    </source>
</evidence>
<dbReference type="NCBIfam" id="TIGR00083">
    <property type="entry name" value="ribF"/>
    <property type="match status" value="1"/>
</dbReference>
<dbReference type="PANTHER" id="PTHR22749:SF6">
    <property type="entry name" value="RIBOFLAVIN KINASE"/>
    <property type="match status" value="1"/>
</dbReference>
<dbReference type="EC" id="2.7.7.2" evidence="15"/>
<dbReference type="Pfam" id="PF01687">
    <property type="entry name" value="Flavokinase"/>
    <property type="match status" value="1"/>
</dbReference>
<dbReference type="PANTHER" id="PTHR22749">
    <property type="entry name" value="RIBOFLAVIN KINASE/FMN ADENYLYLTRANSFERASE"/>
    <property type="match status" value="1"/>
</dbReference>
<proteinExistence type="inferred from homology"/>
<evidence type="ECO:0000313" key="18">
    <source>
        <dbReference type="Proteomes" id="UP000237889"/>
    </source>
</evidence>
<dbReference type="RefSeq" id="WP_106746961.1">
    <property type="nucleotide sequence ID" value="NZ_CP027668.1"/>
</dbReference>
<dbReference type="Proteomes" id="UP000237889">
    <property type="component" value="Chromosome"/>
</dbReference>
<name>A0A2S0N6R0_9HYPH</name>
<dbReference type="SMART" id="SM00904">
    <property type="entry name" value="Flavokinase"/>
    <property type="match status" value="1"/>
</dbReference>
<dbReference type="Gene3D" id="3.40.50.620">
    <property type="entry name" value="HUPs"/>
    <property type="match status" value="1"/>
</dbReference>
<evidence type="ECO:0000256" key="9">
    <source>
        <dbReference type="ARBA" id="ARBA00022777"/>
    </source>
</evidence>
<feature type="domain" description="Riboflavin kinase" evidence="16">
    <location>
        <begin position="196"/>
        <end position="319"/>
    </location>
</feature>
<keyword evidence="4 15" id="KW-0285">Flavoprotein</keyword>
<dbReference type="CDD" id="cd02064">
    <property type="entry name" value="FAD_synthetase_N"/>
    <property type="match status" value="1"/>
</dbReference>
<keyword evidence="9 15" id="KW-0418">Kinase</keyword>
<dbReference type="PIRSF" id="PIRSF004491">
    <property type="entry name" value="FAD_Synth"/>
    <property type="match status" value="1"/>
</dbReference>
<comment type="similarity">
    <text evidence="15">Belongs to the ribF family.</text>
</comment>
<dbReference type="NCBIfam" id="NF004159">
    <property type="entry name" value="PRK05627.1-2"/>
    <property type="match status" value="1"/>
</dbReference>
<evidence type="ECO:0000256" key="15">
    <source>
        <dbReference type="PIRNR" id="PIRNR004491"/>
    </source>
</evidence>
<evidence type="ECO:0000256" key="2">
    <source>
        <dbReference type="ARBA" id="ARBA00004726"/>
    </source>
</evidence>
<evidence type="ECO:0000256" key="11">
    <source>
        <dbReference type="ARBA" id="ARBA00022840"/>
    </source>
</evidence>
<dbReference type="AlphaFoldDB" id="A0A2S0N6R0"/>
<evidence type="ECO:0000256" key="3">
    <source>
        <dbReference type="ARBA" id="ARBA00005201"/>
    </source>
</evidence>
<evidence type="ECO:0000256" key="14">
    <source>
        <dbReference type="ARBA" id="ARBA00049494"/>
    </source>
</evidence>
<evidence type="ECO:0000256" key="7">
    <source>
        <dbReference type="ARBA" id="ARBA00022695"/>
    </source>
</evidence>
<keyword evidence="11 15" id="KW-0067">ATP-binding</keyword>
<dbReference type="SUPFAM" id="SSF82114">
    <property type="entry name" value="Riboflavin kinase-like"/>
    <property type="match status" value="1"/>
</dbReference>
<comment type="catalytic activity">
    <reaction evidence="13 15">
        <text>riboflavin + ATP = FMN + ADP + H(+)</text>
        <dbReference type="Rhea" id="RHEA:14357"/>
        <dbReference type="ChEBI" id="CHEBI:15378"/>
        <dbReference type="ChEBI" id="CHEBI:30616"/>
        <dbReference type="ChEBI" id="CHEBI:57986"/>
        <dbReference type="ChEBI" id="CHEBI:58210"/>
        <dbReference type="ChEBI" id="CHEBI:456216"/>
        <dbReference type="EC" id="2.7.1.26"/>
    </reaction>
</comment>
<dbReference type="InterPro" id="IPR023468">
    <property type="entry name" value="Riboflavin_kinase"/>
</dbReference>
<dbReference type="GO" id="GO:0008531">
    <property type="term" value="F:riboflavin kinase activity"/>
    <property type="evidence" value="ECO:0007669"/>
    <property type="project" value="UniProtKB-UniRule"/>
</dbReference>
<dbReference type="GO" id="GO:0003919">
    <property type="term" value="F:FMN adenylyltransferase activity"/>
    <property type="evidence" value="ECO:0007669"/>
    <property type="project" value="UniProtKB-UniRule"/>
</dbReference>
<dbReference type="EMBL" id="CP027668">
    <property type="protein sequence ID" value="AVO43631.1"/>
    <property type="molecule type" value="Genomic_DNA"/>
</dbReference>
<keyword evidence="10 15" id="KW-0274">FAD</keyword>
<comment type="pathway">
    <text evidence="2 15">Cofactor biosynthesis; FAD biosynthesis; FAD from FMN: step 1/1.</text>
</comment>
<dbReference type="UniPathway" id="UPA00277">
    <property type="reaction ID" value="UER00407"/>
</dbReference>
<keyword evidence="8 15" id="KW-0547">Nucleotide-binding</keyword>
<evidence type="ECO:0000256" key="6">
    <source>
        <dbReference type="ARBA" id="ARBA00022679"/>
    </source>
</evidence>
<dbReference type="InterPro" id="IPR014729">
    <property type="entry name" value="Rossmann-like_a/b/a_fold"/>
</dbReference>
<keyword evidence="6 15" id="KW-0808">Transferase</keyword>
<dbReference type="KEGG" id="phr:C6569_00215"/>
<dbReference type="InterPro" id="IPR002606">
    <property type="entry name" value="Riboflavin_kinase_bac"/>
</dbReference>
<dbReference type="Gene3D" id="2.40.30.30">
    <property type="entry name" value="Riboflavin kinase-like"/>
    <property type="match status" value="1"/>
</dbReference>
<dbReference type="EC" id="2.7.1.26" evidence="15"/>
<comment type="catalytic activity">
    <reaction evidence="14 15">
        <text>FMN + ATP + H(+) = FAD + diphosphate</text>
        <dbReference type="Rhea" id="RHEA:17237"/>
        <dbReference type="ChEBI" id="CHEBI:15378"/>
        <dbReference type="ChEBI" id="CHEBI:30616"/>
        <dbReference type="ChEBI" id="CHEBI:33019"/>
        <dbReference type="ChEBI" id="CHEBI:57692"/>
        <dbReference type="ChEBI" id="CHEBI:58210"/>
        <dbReference type="EC" id="2.7.7.2"/>
    </reaction>
</comment>
<sequence length="321" mass="34344">MPLILPPPRPAASFPVLARDAAVPDALRGAVVAIGNFDGVHRGHKHVVEAARRRAAEAGRPTIVMTFEPHPRAYFQPDVPLFRLSDPAAKARLLAGLGIDALAVLPFDRTLAETPADAFETELLVDWLGAADVVVGRDFHYGARRRGSAETLQQAGRSKGFGVSQVKALDSGGATISSSAIRDALAAGDVATANDQLGHAWFVTATVIHGEKRGRELGYPTANLKLDPACGLRHGIYAVKVGLDGRWLDGVASFGRRPTFDNGAPLLEVHVFDFAESLYGRDLDIVFAGFIRPEAKFETLDALIVQMDQDSRDARAILDGA</sequence>
<organism evidence="17 18">
    <name type="scientific">Phreatobacter cathodiphilus</name>
    <dbReference type="NCBI Taxonomy" id="1868589"/>
    <lineage>
        <taxon>Bacteria</taxon>
        <taxon>Pseudomonadati</taxon>
        <taxon>Pseudomonadota</taxon>
        <taxon>Alphaproteobacteria</taxon>
        <taxon>Hyphomicrobiales</taxon>
        <taxon>Phreatobacteraceae</taxon>
        <taxon>Phreatobacter</taxon>
    </lineage>
</organism>
<dbReference type="InterPro" id="IPR023465">
    <property type="entry name" value="Riboflavin_kinase_dom_sf"/>
</dbReference>
<evidence type="ECO:0000256" key="8">
    <source>
        <dbReference type="ARBA" id="ARBA00022741"/>
    </source>
</evidence>
<dbReference type="Pfam" id="PF06574">
    <property type="entry name" value="FAD_syn"/>
    <property type="match status" value="1"/>
</dbReference>
<keyword evidence="7 15" id="KW-0548">Nucleotidyltransferase</keyword>